<dbReference type="RefSeq" id="WP_163382930.1">
    <property type="nucleotide sequence ID" value="NZ_JAUFQS010000047.1"/>
</dbReference>
<keyword evidence="4 7" id="KW-0812">Transmembrane</keyword>
<keyword evidence="6 7" id="KW-0472">Membrane</keyword>
<dbReference type="PANTHER" id="PTHR48090">
    <property type="entry name" value="UNDECAPRENYL-PHOSPHATE 4-DEOXY-4-FORMAMIDO-L-ARABINOSE TRANSFERASE-RELATED"/>
    <property type="match status" value="1"/>
</dbReference>
<evidence type="ECO:0000256" key="1">
    <source>
        <dbReference type="ARBA" id="ARBA00004141"/>
    </source>
</evidence>
<accession>A0ABT8CCR5</accession>
<keyword evidence="10" id="KW-1185">Reference proteome</keyword>
<feature type="transmembrane region" description="Helical" evidence="7">
    <location>
        <begin position="237"/>
        <end position="257"/>
    </location>
</feature>
<keyword evidence="2 9" id="KW-0328">Glycosyltransferase</keyword>
<evidence type="ECO:0000313" key="9">
    <source>
        <dbReference type="EMBL" id="MDN3690594.1"/>
    </source>
</evidence>
<reference evidence="10" key="1">
    <citation type="journal article" date="2019" name="Int. J. Syst. Evol. Microbiol.">
        <title>The Global Catalogue of Microorganisms (GCM) 10K type strain sequencing project: providing services to taxonomists for standard genome sequencing and annotation.</title>
        <authorList>
            <consortium name="The Broad Institute Genomics Platform"/>
            <consortium name="The Broad Institute Genome Sequencing Center for Infectious Disease"/>
            <person name="Wu L."/>
            <person name="Ma J."/>
        </authorList>
    </citation>
    <scope>NUCLEOTIDE SEQUENCE [LARGE SCALE GENOMIC DNA]</scope>
    <source>
        <strain evidence="10">CECT 7706</strain>
    </source>
</reference>
<dbReference type="EMBL" id="JAUFQS010000047">
    <property type="protein sequence ID" value="MDN3690594.1"/>
    <property type="molecule type" value="Genomic_DNA"/>
</dbReference>
<evidence type="ECO:0000256" key="7">
    <source>
        <dbReference type="SAM" id="Phobius"/>
    </source>
</evidence>
<organism evidence="9 10">
    <name type="scientific">Cyclobacterium jeungdonense</name>
    <dbReference type="NCBI Taxonomy" id="708087"/>
    <lineage>
        <taxon>Bacteria</taxon>
        <taxon>Pseudomonadati</taxon>
        <taxon>Bacteroidota</taxon>
        <taxon>Cytophagia</taxon>
        <taxon>Cytophagales</taxon>
        <taxon>Cyclobacteriaceae</taxon>
        <taxon>Cyclobacterium</taxon>
    </lineage>
</organism>
<proteinExistence type="predicted"/>
<evidence type="ECO:0000256" key="4">
    <source>
        <dbReference type="ARBA" id="ARBA00022692"/>
    </source>
</evidence>
<dbReference type="Proteomes" id="UP001236663">
    <property type="component" value="Unassembled WGS sequence"/>
</dbReference>
<evidence type="ECO:0000256" key="3">
    <source>
        <dbReference type="ARBA" id="ARBA00022679"/>
    </source>
</evidence>
<dbReference type="EC" id="2.4.-.-" evidence="9"/>
<feature type="domain" description="Glycosyltransferase 2-like" evidence="8">
    <location>
        <begin position="10"/>
        <end position="148"/>
    </location>
</feature>
<gene>
    <name evidence="9" type="ORF">QWZ15_22430</name>
</gene>
<evidence type="ECO:0000256" key="6">
    <source>
        <dbReference type="ARBA" id="ARBA00023136"/>
    </source>
</evidence>
<dbReference type="CDD" id="cd04187">
    <property type="entry name" value="DPM1_like_bac"/>
    <property type="match status" value="1"/>
</dbReference>
<evidence type="ECO:0000256" key="2">
    <source>
        <dbReference type="ARBA" id="ARBA00022676"/>
    </source>
</evidence>
<dbReference type="InterPro" id="IPR029044">
    <property type="entry name" value="Nucleotide-diphossugar_trans"/>
</dbReference>
<keyword evidence="5 7" id="KW-1133">Transmembrane helix</keyword>
<comment type="caution">
    <text evidence="9">The sequence shown here is derived from an EMBL/GenBank/DDBJ whole genome shotgun (WGS) entry which is preliminary data.</text>
</comment>
<evidence type="ECO:0000259" key="8">
    <source>
        <dbReference type="Pfam" id="PF00535"/>
    </source>
</evidence>
<keyword evidence="3 9" id="KW-0808">Transferase</keyword>
<dbReference type="PANTHER" id="PTHR48090:SF1">
    <property type="entry name" value="PROPHAGE BACTOPRENOL GLUCOSYL TRANSFERASE HOMOLOG"/>
    <property type="match status" value="1"/>
</dbReference>
<comment type="subcellular location">
    <subcellularLocation>
        <location evidence="1">Membrane</location>
        <topology evidence="1">Multi-pass membrane protein</topology>
    </subcellularLocation>
</comment>
<dbReference type="Pfam" id="PF00535">
    <property type="entry name" value="Glycos_transf_2"/>
    <property type="match status" value="1"/>
</dbReference>
<feature type="transmembrane region" description="Helical" evidence="7">
    <location>
        <begin position="269"/>
        <end position="291"/>
    </location>
</feature>
<dbReference type="InterPro" id="IPR001173">
    <property type="entry name" value="Glyco_trans_2-like"/>
</dbReference>
<evidence type="ECO:0000256" key="5">
    <source>
        <dbReference type="ARBA" id="ARBA00022989"/>
    </source>
</evidence>
<dbReference type="InterPro" id="IPR050256">
    <property type="entry name" value="Glycosyltransferase_2"/>
</dbReference>
<sequence length="310" mass="35034">MKEDSGVFLSVVVPVFQSASSLDELIQRLRGVMFGISPHVELILVDDRSMDSSWEVIQEAAANEGFIKGIRLSRNFGQHQAIAAGLDVATGEWTVVMDADLQDLPEEIPHLLSKALHGYDVVLARRVRRKDSWEKKWGSKLFYWIFRYMSGLSHDPAVGNFGIYHKKVIRELIQMRESFRYFPAMVHWLGFSQSTFDVAHGKSANRHSNYVFRSKFHLGLNTLLAFSDKPLRLTVKLGFFIASIGFIFAIITLIRYLSGSIVVPGYASLIVSLWLLAGLILMTMGMVGLYVGKIFEGVKNRPLYVVDQRT</sequence>
<dbReference type="GO" id="GO:0016757">
    <property type="term" value="F:glycosyltransferase activity"/>
    <property type="evidence" value="ECO:0007669"/>
    <property type="project" value="UniProtKB-KW"/>
</dbReference>
<dbReference type="SUPFAM" id="SSF53448">
    <property type="entry name" value="Nucleotide-diphospho-sugar transferases"/>
    <property type="match status" value="1"/>
</dbReference>
<dbReference type="Gene3D" id="3.90.550.10">
    <property type="entry name" value="Spore Coat Polysaccharide Biosynthesis Protein SpsA, Chain A"/>
    <property type="match status" value="1"/>
</dbReference>
<evidence type="ECO:0000313" key="10">
    <source>
        <dbReference type="Proteomes" id="UP001236663"/>
    </source>
</evidence>
<protein>
    <submittedName>
        <fullName evidence="9">Glycosyltransferase family 2 protein</fullName>
        <ecNumber evidence="9">2.4.-.-</ecNumber>
    </submittedName>
</protein>
<name>A0ABT8CCR5_9BACT</name>